<dbReference type="AlphaFoldDB" id="A0A915EL26"/>
<proteinExistence type="predicted"/>
<feature type="region of interest" description="Disordered" evidence="1">
    <location>
        <begin position="30"/>
        <end position="68"/>
    </location>
</feature>
<dbReference type="WBParaSite" id="jg7442">
    <property type="protein sequence ID" value="jg7442"/>
    <property type="gene ID" value="jg7442"/>
</dbReference>
<keyword evidence="2" id="KW-1185">Reference proteome</keyword>
<sequence length="143" mass="16495">MDCRKRTQLRKISLIAARTNKAIRQRFEFEQSRQSKQAQPQNYHAFDEIQDSPQKAKDSTDQRTSDVVGQNSAIACPAENTKALQNAVFPYEFKDTKCIVLVTYSIPHISHDLHSLKVEFETSSYRVRGETTDGNRFEIKRTI</sequence>
<evidence type="ECO:0000313" key="2">
    <source>
        <dbReference type="Proteomes" id="UP000887574"/>
    </source>
</evidence>
<evidence type="ECO:0000313" key="3">
    <source>
        <dbReference type="WBParaSite" id="jg7442"/>
    </source>
</evidence>
<evidence type="ECO:0000256" key="1">
    <source>
        <dbReference type="SAM" id="MobiDB-lite"/>
    </source>
</evidence>
<protein>
    <submittedName>
        <fullName evidence="3">Uncharacterized protein</fullName>
    </submittedName>
</protein>
<feature type="compositionally biased region" description="Basic and acidic residues" evidence="1">
    <location>
        <begin position="54"/>
        <end position="64"/>
    </location>
</feature>
<accession>A0A915EL26</accession>
<organism evidence="2 3">
    <name type="scientific">Ditylenchus dipsaci</name>
    <dbReference type="NCBI Taxonomy" id="166011"/>
    <lineage>
        <taxon>Eukaryota</taxon>
        <taxon>Metazoa</taxon>
        <taxon>Ecdysozoa</taxon>
        <taxon>Nematoda</taxon>
        <taxon>Chromadorea</taxon>
        <taxon>Rhabditida</taxon>
        <taxon>Tylenchina</taxon>
        <taxon>Tylenchomorpha</taxon>
        <taxon>Sphaerularioidea</taxon>
        <taxon>Anguinidae</taxon>
        <taxon>Anguininae</taxon>
        <taxon>Ditylenchus</taxon>
    </lineage>
</organism>
<reference evidence="3" key="1">
    <citation type="submission" date="2022-11" db="UniProtKB">
        <authorList>
            <consortium name="WormBaseParasite"/>
        </authorList>
    </citation>
    <scope>IDENTIFICATION</scope>
</reference>
<name>A0A915EL26_9BILA</name>
<dbReference type="Proteomes" id="UP000887574">
    <property type="component" value="Unplaced"/>
</dbReference>